<sequence>MLAVIFSQQFIHTEDIVLFLLLVSFIGAGFISLISLIYQSIQKKINIQRLVTLFFGSFIGLFLLFIALIYLIFGGF</sequence>
<keyword evidence="1" id="KW-0812">Transmembrane</keyword>
<keyword evidence="1" id="KW-0472">Membrane</keyword>
<dbReference type="Proteomes" id="UP000297998">
    <property type="component" value="Unassembled WGS sequence"/>
</dbReference>
<accession>A0A4Z1B8S4</accession>
<dbReference type="AlphaFoldDB" id="A0A4Z1B8S4"/>
<gene>
    <name evidence="2" type="ORF">E4J94_06385</name>
</gene>
<feature type="transmembrane region" description="Helical" evidence="1">
    <location>
        <begin position="50"/>
        <end position="73"/>
    </location>
</feature>
<keyword evidence="3" id="KW-1185">Reference proteome</keyword>
<comment type="caution">
    <text evidence="2">The sequence shown here is derived from an EMBL/GenBank/DDBJ whole genome shotgun (WGS) entry which is preliminary data.</text>
</comment>
<dbReference type="RefSeq" id="WP_135835025.1">
    <property type="nucleotide sequence ID" value="NZ_CAUQWU010000003.1"/>
</dbReference>
<reference evidence="2 3" key="1">
    <citation type="submission" date="2019-03" db="EMBL/GenBank/DDBJ databases">
        <title>Empedobacter tilapiae sp. nov., isolated from an intestine of Nile tilapia Oreochromis niloticus.</title>
        <authorList>
            <person name="Kim Y.-O."/>
            <person name="Yoon J.-H."/>
        </authorList>
    </citation>
    <scope>NUCLEOTIDE SEQUENCE [LARGE SCALE GENOMIC DNA]</scope>
    <source>
        <strain evidence="2 3">MRS2</strain>
    </source>
</reference>
<feature type="transmembrane region" description="Helical" evidence="1">
    <location>
        <begin position="16"/>
        <end position="38"/>
    </location>
</feature>
<evidence type="ECO:0000313" key="2">
    <source>
        <dbReference type="EMBL" id="TGN27836.1"/>
    </source>
</evidence>
<name>A0A4Z1B8S4_9FLAO</name>
<keyword evidence="1" id="KW-1133">Transmembrane helix</keyword>
<proteinExistence type="predicted"/>
<evidence type="ECO:0000313" key="3">
    <source>
        <dbReference type="Proteomes" id="UP000297998"/>
    </source>
</evidence>
<organism evidence="2 3">
    <name type="scientific">Empedobacter tilapiae</name>
    <dbReference type="NCBI Taxonomy" id="2491114"/>
    <lineage>
        <taxon>Bacteria</taxon>
        <taxon>Pseudomonadati</taxon>
        <taxon>Bacteroidota</taxon>
        <taxon>Flavobacteriia</taxon>
        <taxon>Flavobacteriales</taxon>
        <taxon>Weeksellaceae</taxon>
        <taxon>Empedobacter</taxon>
    </lineage>
</organism>
<evidence type="ECO:0000256" key="1">
    <source>
        <dbReference type="SAM" id="Phobius"/>
    </source>
</evidence>
<dbReference type="EMBL" id="SRPE01000004">
    <property type="protein sequence ID" value="TGN27836.1"/>
    <property type="molecule type" value="Genomic_DNA"/>
</dbReference>
<protein>
    <submittedName>
        <fullName evidence="2">Uncharacterized protein</fullName>
    </submittedName>
</protein>